<evidence type="ECO:0000256" key="1">
    <source>
        <dbReference type="ARBA" id="ARBA00004123"/>
    </source>
</evidence>
<dbReference type="SUPFAM" id="SSF54928">
    <property type="entry name" value="RNA-binding domain, RBD"/>
    <property type="match status" value="1"/>
</dbReference>
<dbReference type="Pfam" id="PF22602">
    <property type="entry name" value="NXF_NTF2"/>
    <property type="match status" value="1"/>
</dbReference>
<gene>
    <name evidence="10" type="ORF">E1301_Tti019872</name>
</gene>
<accession>A0A5A9NI89</accession>
<keyword evidence="5" id="KW-0677">Repeat</keyword>
<sequence>MTCYRKYYPNLSVVTRVYPRHTEPNGTEVVRKVWRTDNNPTERDGRVDYKQFCSRQGRRSFRNVHNDALSFQHRAQPLRNFGPRGRFQDGIDDGITYRNFSRGGWKGKRWMEGRRGGSSLGAGGAERGREKGGGGIAWFRMTIPHGKKYDKKWLITTLKDHSPTPFCPLLYSIDGHSVYFYLDDAAAATALRKLSRRITDSEGYKLLCLNLSNNKLFRLTDLADLVKKTPRLRALNLSHNELKSEQELDNLKGLGLVELCLDRNPLCDNFEDQTTYIRAVRKRFPSLLKLDGHVLPPPICFGVDTGTAVPPCRGSFFVSDEIRGIIQPFLQQYFSLYDSGHRQELLDAYHDGACFSLSLSLGSDVSRYLLREYLKDNRNMKQVKDSYTRFHLLKKSRLNVVAFINELPKTQHDFASFTIDVNTYTSTLLAFTVNGVFKEVDGRSNDLIRAFTRVFIAVPAPNSGLCVVNDALYLRTATSEEKHRALATPAPSGTVSALSAFQQQMLSAFSQSSQMNLEWSQKCLQDNAWDFHRAAQIFTELKDQGKIPEVAFIK</sequence>
<organism evidence="10 11">
    <name type="scientific">Triplophysa tibetana</name>
    <dbReference type="NCBI Taxonomy" id="1572043"/>
    <lineage>
        <taxon>Eukaryota</taxon>
        <taxon>Metazoa</taxon>
        <taxon>Chordata</taxon>
        <taxon>Craniata</taxon>
        <taxon>Vertebrata</taxon>
        <taxon>Euteleostomi</taxon>
        <taxon>Actinopterygii</taxon>
        <taxon>Neopterygii</taxon>
        <taxon>Teleostei</taxon>
        <taxon>Ostariophysi</taxon>
        <taxon>Cypriniformes</taxon>
        <taxon>Nemacheilidae</taxon>
        <taxon>Triplophysa</taxon>
    </lineage>
</organism>
<evidence type="ECO:0000256" key="2">
    <source>
        <dbReference type="ARBA" id="ARBA00009285"/>
    </source>
</evidence>
<dbReference type="InterPro" id="IPR032710">
    <property type="entry name" value="NTF2-like_dom_sf"/>
</dbReference>
<dbReference type="GO" id="GO:0003723">
    <property type="term" value="F:RNA binding"/>
    <property type="evidence" value="ECO:0007669"/>
    <property type="project" value="InterPro"/>
</dbReference>
<dbReference type="PANTHER" id="PTHR10662">
    <property type="entry name" value="NUCLEAR RNA EXPORT FACTOR"/>
    <property type="match status" value="1"/>
</dbReference>
<comment type="subcellular location">
    <subcellularLocation>
        <location evidence="1">Nucleus</location>
    </subcellularLocation>
</comment>
<dbReference type="InterPro" id="IPR030217">
    <property type="entry name" value="NXF_fam"/>
</dbReference>
<dbReference type="InterPro" id="IPR001611">
    <property type="entry name" value="Leu-rich_rpt"/>
</dbReference>
<dbReference type="Gene3D" id="3.80.10.10">
    <property type="entry name" value="Ribonuclease Inhibitor"/>
    <property type="match status" value="1"/>
</dbReference>
<dbReference type="GO" id="GO:0016973">
    <property type="term" value="P:poly(A)+ mRNA export from nucleus"/>
    <property type="evidence" value="ECO:0007669"/>
    <property type="project" value="TreeGrafter"/>
</dbReference>
<protein>
    <submittedName>
        <fullName evidence="10">Nuclear RNA export factor 1</fullName>
    </submittedName>
</protein>
<evidence type="ECO:0000256" key="7">
    <source>
        <dbReference type="ARBA" id="ARBA00023242"/>
    </source>
</evidence>
<dbReference type="InterPro" id="IPR002075">
    <property type="entry name" value="NTF2_dom"/>
</dbReference>
<dbReference type="InterPro" id="IPR018222">
    <property type="entry name" value="Nuclear_transport_factor_2_euk"/>
</dbReference>
<dbReference type="PROSITE" id="PS51281">
    <property type="entry name" value="TAP_C"/>
    <property type="match status" value="1"/>
</dbReference>
<evidence type="ECO:0000313" key="10">
    <source>
        <dbReference type="EMBL" id="KAA0709704.1"/>
    </source>
</evidence>
<dbReference type="InterPro" id="IPR035979">
    <property type="entry name" value="RBD_domain_sf"/>
</dbReference>
<evidence type="ECO:0000313" key="11">
    <source>
        <dbReference type="Proteomes" id="UP000324632"/>
    </source>
</evidence>
<dbReference type="PROSITE" id="PS51450">
    <property type="entry name" value="LRR"/>
    <property type="match status" value="2"/>
</dbReference>
<dbReference type="SUPFAM" id="SSF46934">
    <property type="entry name" value="UBA-like"/>
    <property type="match status" value="1"/>
</dbReference>
<dbReference type="GO" id="GO:0005737">
    <property type="term" value="C:cytoplasm"/>
    <property type="evidence" value="ECO:0007669"/>
    <property type="project" value="InterPro"/>
</dbReference>
<dbReference type="Proteomes" id="UP000324632">
    <property type="component" value="Chromosome 17"/>
</dbReference>
<evidence type="ECO:0000256" key="3">
    <source>
        <dbReference type="ARBA" id="ARBA00022448"/>
    </source>
</evidence>
<dbReference type="Pfam" id="PF24048">
    <property type="entry name" value="LRR_NXF1-5"/>
    <property type="match status" value="1"/>
</dbReference>
<dbReference type="CDD" id="cd14342">
    <property type="entry name" value="UBA_TAP-C"/>
    <property type="match status" value="1"/>
</dbReference>
<evidence type="ECO:0000256" key="6">
    <source>
        <dbReference type="ARBA" id="ARBA00022816"/>
    </source>
</evidence>
<dbReference type="EMBL" id="SOYY01000017">
    <property type="protein sequence ID" value="KAA0709704.1"/>
    <property type="molecule type" value="Genomic_DNA"/>
</dbReference>
<dbReference type="PANTHER" id="PTHR10662:SF22">
    <property type="entry name" value="NUCLEAR RNA EXPORT FACTOR 1"/>
    <property type="match status" value="1"/>
</dbReference>
<feature type="domain" description="NTF2" evidence="8">
    <location>
        <begin position="325"/>
        <end position="474"/>
    </location>
</feature>
<keyword evidence="7" id="KW-0539">Nucleus</keyword>
<comment type="caution">
    <text evidence="10">The sequence shown here is derived from an EMBL/GenBank/DDBJ whole genome shotgun (WGS) entry which is preliminary data.</text>
</comment>
<dbReference type="SUPFAM" id="SSF54427">
    <property type="entry name" value="NTF2-like"/>
    <property type="match status" value="1"/>
</dbReference>
<evidence type="ECO:0000259" key="9">
    <source>
        <dbReference type="PROSITE" id="PS51281"/>
    </source>
</evidence>
<dbReference type="Gene3D" id="1.10.8.10">
    <property type="entry name" value="DNA helicase RuvA subunit, C-terminal domain"/>
    <property type="match status" value="1"/>
</dbReference>
<dbReference type="AlphaFoldDB" id="A0A5A9NI89"/>
<evidence type="ECO:0000256" key="5">
    <source>
        <dbReference type="ARBA" id="ARBA00022737"/>
    </source>
</evidence>
<feature type="domain" description="TAP-C" evidence="9">
    <location>
        <begin position="500"/>
        <end position="554"/>
    </location>
</feature>
<evidence type="ECO:0000256" key="4">
    <source>
        <dbReference type="ARBA" id="ARBA00022614"/>
    </source>
</evidence>
<dbReference type="FunFam" id="3.10.450.50:FF:000004">
    <property type="entry name" value="Nuclear RNA export factor 1"/>
    <property type="match status" value="1"/>
</dbReference>
<dbReference type="SUPFAM" id="SSF52058">
    <property type="entry name" value="L domain-like"/>
    <property type="match status" value="1"/>
</dbReference>
<name>A0A5A9NI89_9TELE</name>
<proteinExistence type="inferred from homology"/>
<dbReference type="InterPro" id="IPR012677">
    <property type="entry name" value="Nucleotide-bd_a/b_plait_sf"/>
</dbReference>
<keyword evidence="11" id="KW-1185">Reference proteome</keyword>
<dbReference type="Gene3D" id="3.30.70.330">
    <property type="match status" value="1"/>
</dbReference>
<comment type="similarity">
    <text evidence="2">Belongs to the NXF family.</text>
</comment>
<dbReference type="Pfam" id="PF03943">
    <property type="entry name" value="TAP_C"/>
    <property type="match status" value="1"/>
</dbReference>
<evidence type="ECO:0000259" key="8">
    <source>
        <dbReference type="PROSITE" id="PS50177"/>
    </source>
</evidence>
<keyword evidence="3" id="KW-0813">Transport</keyword>
<reference evidence="10 11" key="1">
    <citation type="journal article" date="2019" name="Mol. Ecol. Resour.">
        <title>Chromosome-level genome assembly of Triplophysa tibetana, a fish adapted to the harsh high-altitude environment of the Tibetan Plateau.</title>
        <authorList>
            <person name="Yang X."/>
            <person name="Liu H."/>
            <person name="Ma Z."/>
            <person name="Zou Y."/>
            <person name="Zou M."/>
            <person name="Mao Y."/>
            <person name="Li X."/>
            <person name="Wang H."/>
            <person name="Chen T."/>
            <person name="Wang W."/>
            <person name="Yang R."/>
        </authorList>
    </citation>
    <scope>NUCLEOTIDE SEQUENCE [LARGE SCALE GENOMIC DNA]</scope>
    <source>
        <strain evidence="10">TTIB1903HZAU</strain>
        <tissue evidence="10">Muscle</tissue>
    </source>
</reference>
<dbReference type="InterPro" id="IPR009060">
    <property type="entry name" value="UBA-like_sf"/>
</dbReference>
<dbReference type="SMART" id="SM00804">
    <property type="entry name" value="TAP_C"/>
    <property type="match status" value="1"/>
</dbReference>
<dbReference type="Gene3D" id="3.10.450.50">
    <property type="match status" value="1"/>
</dbReference>
<dbReference type="GO" id="GO:0005654">
    <property type="term" value="C:nucleoplasm"/>
    <property type="evidence" value="ECO:0007669"/>
    <property type="project" value="UniProtKB-SubCell"/>
</dbReference>
<keyword evidence="6" id="KW-0509">mRNA transport</keyword>
<dbReference type="InterPro" id="IPR057125">
    <property type="entry name" value="NXF1/2/3/5-like_LRR"/>
</dbReference>
<dbReference type="FunFam" id="1.10.8.10:FF:000018">
    <property type="entry name" value="Nuclear RNA export factor 1"/>
    <property type="match status" value="1"/>
</dbReference>
<dbReference type="PROSITE" id="PS50177">
    <property type="entry name" value="NTF2_DOMAIN"/>
    <property type="match status" value="1"/>
</dbReference>
<keyword evidence="4" id="KW-0433">Leucine-rich repeat</keyword>
<dbReference type="InterPro" id="IPR005637">
    <property type="entry name" value="TAP_C_dom"/>
</dbReference>
<dbReference type="InterPro" id="IPR032675">
    <property type="entry name" value="LRR_dom_sf"/>
</dbReference>